<name>A0A1L1PVV1_HYDIT</name>
<dbReference type="AlphaFoldDB" id="A0A1L1PVV1"/>
<dbReference type="RefSeq" id="WP_009515177.1">
    <property type="nucleotide sequence ID" value="NZ_CCAE010000028.1"/>
</dbReference>
<keyword evidence="3" id="KW-1185">Reference proteome</keyword>
<proteinExistence type="predicted"/>
<dbReference type="Pfam" id="PF05860">
    <property type="entry name" value="TPS"/>
    <property type="match status" value="1"/>
</dbReference>
<dbReference type="InterPro" id="IPR011050">
    <property type="entry name" value="Pectin_lyase_fold/virulence"/>
</dbReference>
<dbReference type="SUPFAM" id="SSF51126">
    <property type="entry name" value="Pectin lyase-like"/>
    <property type="match status" value="1"/>
</dbReference>
<feature type="domain" description="Filamentous haemagglutinin FhaB/tRNA nuclease CdiA-like TPS" evidence="1">
    <location>
        <begin position="40"/>
        <end position="101"/>
    </location>
</feature>
<organism evidence="2 3">
    <name type="scientific">Hydrogenophaga intermedia</name>
    <dbReference type="NCBI Taxonomy" id="65786"/>
    <lineage>
        <taxon>Bacteria</taxon>
        <taxon>Pseudomonadati</taxon>
        <taxon>Pseudomonadota</taxon>
        <taxon>Betaproteobacteria</taxon>
        <taxon>Burkholderiales</taxon>
        <taxon>Comamonadaceae</taxon>
        <taxon>Hydrogenophaga</taxon>
    </lineage>
</organism>
<evidence type="ECO:0000259" key="1">
    <source>
        <dbReference type="Pfam" id="PF05860"/>
    </source>
</evidence>
<reference evidence="3" key="1">
    <citation type="submission" date="2014-11" db="EMBL/GenBank/DDBJ databases">
        <title>Draft genome sequence of Hydrogenophaga intermedia S1.</title>
        <authorList>
            <person name="Gan H.M."/>
            <person name="Chew T.H."/>
            <person name="Stolz A."/>
        </authorList>
    </citation>
    <scope>NUCLEOTIDE SEQUENCE [LARGE SCALE GENOMIC DNA]</scope>
    <source>
        <strain evidence="3">S1</strain>
    </source>
</reference>
<evidence type="ECO:0000313" key="3">
    <source>
        <dbReference type="Proteomes" id="UP000028878"/>
    </source>
</evidence>
<gene>
    <name evidence="2" type="ORF">BN948_03177</name>
</gene>
<protein>
    <submittedName>
        <fullName evidence="2">Filamentous hemagglutinin</fullName>
    </submittedName>
</protein>
<dbReference type="InterPro" id="IPR012334">
    <property type="entry name" value="Pectin_lyas_fold"/>
</dbReference>
<dbReference type="EMBL" id="CCAE010000028">
    <property type="protein sequence ID" value="CDN88741.1"/>
    <property type="molecule type" value="Genomic_DNA"/>
</dbReference>
<dbReference type="Proteomes" id="UP000028878">
    <property type="component" value="Unassembled WGS sequence"/>
</dbReference>
<evidence type="ECO:0000313" key="2">
    <source>
        <dbReference type="EMBL" id="CDN88741.1"/>
    </source>
</evidence>
<dbReference type="InterPro" id="IPR008638">
    <property type="entry name" value="FhaB/CdiA-like_TPS"/>
</dbReference>
<dbReference type="Gene3D" id="2.160.20.10">
    <property type="entry name" value="Single-stranded right-handed beta-helix, Pectin lyase-like"/>
    <property type="match status" value="1"/>
</dbReference>
<accession>A0A1L1PVV1</accession>
<sequence>MKQKHHRVVFKPVRGLPRTVHWAIALALSSPLSSPQAWSQILADPSAPGSQRPTILSVGGGVPLINITTPSAAGVSRNTYRQFDVSSSGAILNNSRTATQTQLGGAVPGNPWLATGPVQPGVGVREGTVGPMFDSTIGSVLPGGGHQVQFMANAPHTSPENFVVDLSRSGRIQP</sequence>